<dbReference type="STRING" id="1238182.C882_3279"/>
<protein>
    <submittedName>
        <fullName evidence="2">Uncharacterized protein</fullName>
    </submittedName>
</protein>
<gene>
    <name evidence="2" type="ORF">C882_3279</name>
</gene>
<keyword evidence="1" id="KW-0472">Membrane</keyword>
<feature type="transmembrane region" description="Helical" evidence="1">
    <location>
        <begin position="36"/>
        <end position="57"/>
    </location>
</feature>
<name>K9H1U9_9PROT</name>
<evidence type="ECO:0000256" key="1">
    <source>
        <dbReference type="SAM" id="Phobius"/>
    </source>
</evidence>
<evidence type="ECO:0000313" key="3">
    <source>
        <dbReference type="Proteomes" id="UP000009881"/>
    </source>
</evidence>
<organism evidence="2 3">
    <name type="scientific">Caenispirillum salinarum AK4</name>
    <dbReference type="NCBI Taxonomy" id="1238182"/>
    <lineage>
        <taxon>Bacteria</taxon>
        <taxon>Pseudomonadati</taxon>
        <taxon>Pseudomonadota</taxon>
        <taxon>Alphaproteobacteria</taxon>
        <taxon>Rhodospirillales</taxon>
        <taxon>Novispirillaceae</taxon>
        <taxon>Caenispirillum</taxon>
    </lineage>
</organism>
<keyword evidence="1" id="KW-1133">Transmembrane helix</keyword>
<comment type="caution">
    <text evidence="2">The sequence shown here is derived from an EMBL/GenBank/DDBJ whole genome shotgun (WGS) entry which is preliminary data.</text>
</comment>
<feature type="transmembrane region" description="Helical" evidence="1">
    <location>
        <begin position="6"/>
        <end position="24"/>
    </location>
</feature>
<evidence type="ECO:0000313" key="2">
    <source>
        <dbReference type="EMBL" id="EKV32215.1"/>
    </source>
</evidence>
<reference evidence="2 3" key="1">
    <citation type="journal article" date="2013" name="Genome Announc.">
        <title>Draft Genome Sequence of an Alphaproteobacterium, Caenispirillum salinarum AK4(T), Isolated from a Solar Saltern.</title>
        <authorList>
            <person name="Khatri I."/>
            <person name="Singh A."/>
            <person name="Korpole S."/>
            <person name="Pinnaka A.K."/>
            <person name="Subramanian S."/>
        </authorList>
    </citation>
    <scope>NUCLEOTIDE SEQUENCE [LARGE SCALE GENOMIC DNA]</scope>
    <source>
        <strain evidence="2 3">AK4</strain>
    </source>
</reference>
<dbReference type="RefSeq" id="WP_009539476.1">
    <property type="nucleotide sequence ID" value="NZ_ANHY01000004.1"/>
</dbReference>
<dbReference type="Proteomes" id="UP000009881">
    <property type="component" value="Unassembled WGS sequence"/>
</dbReference>
<proteinExistence type="predicted"/>
<dbReference type="AlphaFoldDB" id="K9H1U9"/>
<dbReference type="EMBL" id="ANHY01000004">
    <property type="protein sequence ID" value="EKV32215.1"/>
    <property type="molecule type" value="Genomic_DNA"/>
</dbReference>
<keyword evidence="3" id="KW-1185">Reference proteome</keyword>
<accession>K9H1U9</accession>
<keyword evidence="1" id="KW-0812">Transmembrane</keyword>
<sequence>MDLPTTATAFGAAAALFGLSVWLDRRPYVPGKPWRFPARLVMALSLLVMLVLGAHIVSLVTGKPFTGRAGF</sequence>